<dbReference type="PANTHER" id="PTHR30327">
    <property type="entry name" value="UNCHARACTERIZED PROTEIN YQGE"/>
    <property type="match status" value="1"/>
</dbReference>
<dbReference type="PANTHER" id="PTHR30327:SF1">
    <property type="entry name" value="UPF0301 PROTEIN YQGE"/>
    <property type="match status" value="1"/>
</dbReference>
<sequence>MDSLQNHLLIAMPSLEDPFFKRTVTYVCEHDENGAMGLIINQPIGLKADDLLRQMKLQASDFVLPKEANPEVMVGGPVATERGFVLHSYDKDAIQFKSSLALSDRIMITTSRDVLESIGQQHCPESYIIALGYAGWEKGQLEQELADNSWLTIPADPSLLFDVDIDERWSEATKRLGIDPAQLSSQVGHS</sequence>
<proteinExistence type="inferred from homology"/>
<reference evidence="3 4" key="1">
    <citation type="journal article" date="2014" name="Int. J. Syst. Evol. Microbiol.">
        <title>Complete genome sequence of Corynebacterium casei LMG S-19264T (=DSM 44701T), isolated from a smear-ripened cheese.</title>
        <authorList>
            <consortium name="US DOE Joint Genome Institute (JGI-PGF)"/>
            <person name="Walter F."/>
            <person name="Albersmeier A."/>
            <person name="Kalinowski J."/>
            <person name="Ruckert C."/>
        </authorList>
    </citation>
    <scope>NUCLEOTIDE SEQUENCE [LARGE SCALE GENOMIC DNA]</scope>
    <source>
        <strain evidence="3 4">NBRC 112785</strain>
    </source>
</reference>
<gene>
    <name evidence="3" type="ORF">GCM10007894_16180</name>
</gene>
<accession>A0AA37TSI5</accession>
<dbReference type="Proteomes" id="UP001157439">
    <property type="component" value="Unassembled WGS sequence"/>
</dbReference>
<dbReference type="HAMAP" id="MF_00758">
    <property type="entry name" value="UPF0301"/>
    <property type="match status" value="1"/>
</dbReference>
<protein>
    <recommendedName>
        <fullName evidence="2">UPF0301 protein GCM10007894_16180</fullName>
    </recommendedName>
</protein>
<dbReference type="GO" id="GO:0005829">
    <property type="term" value="C:cytosol"/>
    <property type="evidence" value="ECO:0007669"/>
    <property type="project" value="TreeGrafter"/>
</dbReference>
<comment type="similarity">
    <text evidence="1 2">Belongs to the UPF0301 (AlgH) family.</text>
</comment>
<evidence type="ECO:0000313" key="3">
    <source>
        <dbReference type="EMBL" id="GLS83641.1"/>
    </source>
</evidence>
<dbReference type="AlphaFoldDB" id="A0AA37TSI5"/>
<dbReference type="NCBIfam" id="NF001266">
    <property type="entry name" value="PRK00228.1-1"/>
    <property type="match status" value="1"/>
</dbReference>
<dbReference type="SUPFAM" id="SSF143456">
    <property type="entry name" value="VC0467-like"/>
    <property type="match status" value="1"/>
</dbReference>
<evidence type="ECO:0000313" key="4">
    <source>
        <dbReference type="Proteomes" id="UP001157439"/>
    </source>
</evidence>
<dbReference type="EMBL" id="BSPO01000003">
    <property type="protein sequence ID" value="GLS83641.1"/>
    <property type="molecule type" value="Genomic_DNA"/>
</dbReference>
<dbReference type="RefSeq" id="WP_095500486.1">
    <property type="nucleotide sequence ID" value="NZ_BSPO01000003.1"/>
</dbReference>
<evidence type="ECO:0000256" key="2">
    <source>
        <dbReference type="HAMAP-Rule" id="MF_00758"/>
    </source>
</evidence>
<evidence type="ECO:0000256" key="1">
    <source>
        <dbReference type="ARBA" id="ARBA00009600"/>
    </source>
</evidence>
<dbReference type="Gene3D" id="3.40.1740.10">
    <property type="entry name" value="VC0467-like"/>
    <property type="match status" value="1"/>
</dbReference>
<comment type="caution">
    <text evidence="3">The sequence shown here is derived from an EMBL/GenBank/DDBJ whole genome shotgun (WGS) entry which is preliminary data.</text>
</comment>
<organism evidence="3 4">
    <name type="scientific">Paraferrimonas haliotis</name>
    <dbReference type="NCBI Taxonomy" id="2013866"/>
    <lineage>
        <taxon>Bacteria</taxon>
        <taxon>Pseudomonadati</taxon>
        <taxon>Pseudomonadota</taxon>
        <taxon>Gammaproteobacteria</taxon>
        <taxon>Alteromonadales</taxon>
        <taxon>Ferrimonadaceae</taxon>
        <taxon>Paraferrimonas</taxon>
    </lineage>
</organism>
<keyword evidence="4" id="KW-1185">Reference proteome</keyword>
<name>A0AA37TSI5_9GAMM</name>
<dbReference type="Pfam" id="PF02622">
    <property type="entry name" value="DUF179"/>
    <property type="match status" value="1"/>
</dbReference>
<dbReference type="InterPro" id="IPR003774">
    <property type="entry name" value="AlgH-like"/>
</dbReference>